<dbReference type="Proteomes" id="UP001595698">
    <property type="component" value="Unassembled WGS sequence"/>
</dbReference>
<accession>A0ABV8F1F3</accession>
<evidence type="ECO:0000313" key="1">
    <source>
        <dbReference type="EMBL" id="MFC3982484.1"/>
    </source>
</evidence>
<evidence type="ECO:0000313" key="2">
    <source>
        <dbReference type="Proteomes" id="UP001595698"/>
    </source>
</evidence>
<protein>
    <submittedName>
        <fullName evidence="1">Transcriptional regulator</fullName>
    </submittedName>
</protein>
<comment type="caution">
    <text evidence="1">The sequence shown here is derived from an EMBL/GenBank/DDBJ whole genome shotgun (WGS) entry which is preliminary data.</text>
</comment>
<dbReference type="EMBL" id="JBHSBC010000020">
    <property type="protein sequence ID" value="MFC3982484.1"/>
    <property type="molecule type" value="Genomic_DNA"/>
</dbReference>
<gene>
    <name evidence="1" type="ORF">ACFOYY_20235</name>
</gene>
<sequence>MVTGLLASATFAAVFAALWAAHSVGDHWAQTHHQATTKGAPGLIGRLACLRHVVTLTATKLGALLLLVLATGRVLSPVAVALALGVDAASHYWADRSAYHPDRRGAVTLERLAGRLRKAGFYRLGDRALAPTGTGAYQLDQSWHHLWIFLTALLITAGSA</sequence>
<reference evidence="2" key="1">
    <citation type="journal article" date="2019" name="Int. J. Syst. Evol. Microbiol.">
        <title>The Global Catalogue of Microorganisms (GCM) 10K type strain sequencing project: providing services to taxonomists for standard genome sequencing and annotation.</title>
        <authorList>
            <consortium name="The Broad Institute Genomics Platform"/>
            <consortium name="The Broad Institute Genome Sequencing Center for Infectious Disease"/>
            <person name="Wu L."/>
            <person name="Ma J."/>
        </authorList>
    </citation>
    <scope>NUCLEOTIDE SEQUENCE [LARGE SCALE GENOMIC DNA]</scope>
    <source>
        <strain evidence="2">TBRC 7912</strain>
    </source>
</reference>
<keyword evidence="2" id="KW-1185">Reference proteome</keyword>
<dbReference type="RefSeq" id="WP_386190756.1">
    <property type="nucleotide sequence ID" value="NZ_JBHSBC010000020.1"/>
</dbReference>
<proteinExistence type="predicted"/>
<organism evidence="1 2">
    <name type="scientific">Streptosporangium jomthongense</name>
    <dbReference type="NCBI Taxonomy" id="1193683"/>
    <lineage>
        <taxon>Bacteria</taxon>
        <taxon>Bacillati</taxon>
        <taxon>Actinomycetota</taxon>
        <taxon>Actinomycetes</taxon>
        <taxon>Streptosporangiales</taxon>
        <taxon>Streptosporangiaceae</taxon>
        <taxon>Streptosporangium</taxon>
    </lineage>
</organism>
<name>A0ABV8F1F3_9ACTN</name>